<keyword evidence="4 8" id="KW-0406">Ion transport</keyword>
<keyword evidence="5 8" id="KW-0472">Membrane</keyword>
<dbReference type="AlphaFoldDB" id="A0A222NYF7"/>
<comment type="subcellular location">
    <subcellularLocation>
        <location evidence="8">Cell membrane</location>
        <topology evidence="8">Peripheral membrane protein</topology>
    </subcellularLocation>
    <subcellularLocation>
        <location evidence="1">Membrane</location>
    </subcellularLocation>
</comment>
<dbReference type="EMBL" id="CP016397">
    <property type="protein sequence ID" value="ASQ44618.1"/>
    <property type="molecule type" value="Genomic_DNA"/>
</dbReference>
<evidence type="ECO:0000313" key="10">
    <source>
        <dbReference type="Proteomes" id="UP000201728"/>
    </source>
</evidence>
<comment type="similarity">
    <text evidence="8">Belongs to the ATPase delta chain family.</text>
</comment>
<dbReference type="Gene3D" id="1.10.520.20">
    <property type="entry name" value="N-terminal domain of the delta subunit of the F1F0-ATP synthase"/>
    <property type="match status" value="1"/>
</dbReference>
<keyword evidence="10" id="KW-1185">Reference proteome</keyword>
<keyword evidence="6 8" id="KW-0139">CF(1)</keyword>
<evidence type="ECO:0000256" key="3">
    <source>
        <dbReference type="ARBA" id="ARBA00022781"/>
    </source>
</evidence>
<evidence type="ECO:0000256" key="4">
    <source>
        <dbReference type="ARBA" id="ARBA00023065"/>
    </source>
</evidence>
<evidence type="ECO:0000256" key="8">
    <source>
        <dbReference type="HAMAP-Rule" id="MF_01416"/>
    </source>
</evidence>
<evidence type="ECO:0000256" key="7">
    <source>
        <dbReference type="ARBA" id="ARBA00023310"/>
    </source>
</evidence>
<evidence type="ECO:0000313" key="9">
    <source>
        <dbReference type="EMBL" id="ASQ44618.1"/>
    </source>
</evidence>
<dbReference type="GO" id="GO:0046933">
    <property type="term" value="F:proton-transporting ATP synthase activity, rotational mechanism"/>
    <property type="evidence" value="ECO:0007669"/>
    <property type="project" value="UniProtKB-UniRule"/>
</dbReference>
<dbReference type="Pfam" id="PF00213">
    <property type="entry name" value="OSCP"/>
    <property type="match status" value="1"/>
</dbReference>
<dbReference type="HAMAP" id="MF_01416">
    <property type="entry name" value="ATP_synth_delta_bact"/>
    <property type="match status" value="1"/>
</dbReference>
<accession>A0A222NYF7</accession>
<dbReference type="NCBIfam" id="NF004402">
    <property type="entry name" value="PRK05758.2-2"/>
    <property type="match status" value="1"/>
</dbReference>
<dbReference type="InterPro" id="IPR000711">
    <property type="entry name" value="ATPase_OSCP/dsu"/>
</dbReference>
<comment type="function">
    <text evidence="8">F(1)F(0) ATP synthase produces ATP from ADP in the presence of a proton or sodium gradient. F-type ATPases consist of two structural domains, F(1) containing the extramembraneous catalytic core and F(0) containing the membrane proton channel, linked together by a central stalk and a peripheral stalk. During catalysis, ATP synthesis in the catalytic domain of F(1) is coupled via a rotary mechanism of the central stalk subunits to proton translocation.</text>
</comment>
<sequence>MADTITIARPYAKALFEYALAVNKLSKWSEILQVLAVSVMNEAAIQFITNPETTEEQHQELLMTPFVNSTNNELKAIENLVSLLASNKRLLLLPDIKVLFEALRAEQEKTLIVKVRSFYELSEAQKEQLKQSLRQRLKREVTLEVNIDKSLLGGAVIQAGDLVIDGSVQEQLKRLGARLAA</sequence>
<organism evidence="9 10">
    <name type="scientific">Legionella clemsonensis</name>
    <dbReference type="NCBI Taxonomy" id="1867846"/>
    <lineage>
        <taxon>Bacteria</taxon>
        <taxon>Pseudomonadati</taxon>
        <taxon>Pseudomonadota</taxon>
        <taxon>Gammaproteobacteria</taxon>
        <taxon>Legionellales</taxon>
        <taxon>Legionellaceae</taxon>
        <taxon>Legionella</taxon>
    </lineage>
</organism>
<keyword evidence="2 8" id="KW-0813">Transport</keyword>
<protein>
    <recommendedName>
        <fullName evidence="8">ATP synthase subunit delta</fullName>
    </recommendedName>
    <alternativeName>
        <fullName evidence="8">ATP synthase F(1) sector subunit delta</fullName>
    </alternativeName>
    <alternativeName>
        <fullName evidence="8">F-type ATPase subunit delta</fullName>
        <shortName evidence="8">F-ATPase subunit delta</shortName>
    </alternativeName>
</protein>
<dbReference type="GO" id="GO:0045259">
    <property type="term" value="C:proton-transporting ATP synthase complex"/>
    <property type="evidence" value="ECO:0007669"/>
    <property type="project" value="UniProtKB-KW"/>
</dbReference>
<dbReference type="PRINTS" id="PR00125">
    <property type="entry name" value="ATPASEDELTA"/>
</dbReference>
<name>A0A222NYF7_9GAMM</name>
<keyword evidence="8" id="KW-1003">Cell membrane</keyword>
<evidence type="ECO:0000256" key="5">
    <source>
        <dbReference type="ARBA" id="ARBA00023136"/>
    </source>
</evidence>
<evidence type="ECO:0000256" key="1">
    <source>
        <dbReference type="ARBA" id="ARBA00004370"/>
    </source>
</evidence>
<dbReference type="Proteomes" id="UP000201728">
    <property type="component" value="Chromosome"/>
</dbReference>
<dbReference type="KEGG" id="lcd:clem_00255"/>
<comment type="function">
    <text evidence="8">This protein is part of the stalk that links CF(0) to CF(1). It either transmits conformational changes from CF(0) to CF(1) or is implicated in proton conduction.</text>
</comment>
<dbReference type="SUPFAM" id="SSF47928">
    <property type="entry name" value="N-terminal domain of the delta subunit of the F1F0-ATP synthase"/>
    <property type="match status" value="1"/>
</dbReference>
<proteinExistence type="inferred from homology"/>
<reference evidence="10" key="1">
    <citation type="submission" date="2016-07" db="EMBL/GenBank/DDBJ databases">
        <authorList>
            <person name="Florea S."/>
            <person name="Webb J.S."/>
            <person name="Jaromczyk J."/>
            <person name="Schardl C.L."/>
        </authorList>
    </citation>
    <scope>NUCLEOTIDE SEQUENCE [LARGE SCALE GENOMIC DNA]</scope>
    <source>
        <strain evidence="10">CDC-D5610</strain>
    </source>
</reference>
<dbReference type="InterPro" id="IPR020781">
    <property type="entry name" value="ATPase_OSCP/d_CS"/>
</dbReference>
<dbReference type="InterPro" id="IPR026015">
    <property type="entry name" value="ATP_synth_OSCP/delta_N_sf"/>
</dbReference>
<dbReference type="NCBIfam" id="TIGR01145">
    <property type="entry name" value="ATP_synt_delta"/>
    <property type="match status" value="1"/>
</dbReference>
<dbReference type="OrthoDB" id="9816221at2"/>
<evidence type="ECO:0000256" key="2">
    <source>
        <dbReference type="ARBA" id="ARBA00022448"/>
    </source>
</evidence>
<dbReference type="RefSeq" id="WP_094089769.1">
    <property type="nucleotide sequence ID" value="NZ_CP016397.1"/>
</dbReference>
<evidence type="ECO:0000256" key="6">
    <source>
        <dbReference type="ARBA" id="ARBA00023196"/>
    </source>
</evidence>
<dbReference type="PANTHER" id="PTHR11910">
    <property type="entry name" value="ATP SYNTHASE DELTA CHAIN"/>
    <property type="match status" value="1"/>
</dbReference>
<dbReference type="GO" id="GO:0005886">
    <property type="term" value="C:plasma membrane"/>
    <property type="evidence" value="ECO:0007669"/>
    <property type="project" value="UniProtKB-SubCell"/>
</dbReference>
<dbReference type="PROSITE" id="PS00389">
    <property type="entry name" value="ATPASE_DELTA"/>
    <property type="match status" value="1"/>
</dbReference>
<gene>
    <name evidence="8 9" type="primary">atpH</name>
    <name evidence="9" type="ORF">clem_00255</name>
</gene>
<keyword evidence="7 8" id="KW-0066">ATP synthesis</keyword>
<keyword evidence="3 8" id="KW-0375">Hydrogen ion transport</keyword>